<dbReference type="Proteomes" id="UP000626786">
    <property type="component" value="Unassembled WGS sequence"/>
</dbReference>
<dbReference type="RefSeq" id="WP_191694244.1">
    <property type="nucleotide sequence ID" value="NZ_JACSQN010000006.1"/>
</dbReference>
<dbReference type="EMBL" id="JACSQN010000006">
    <property type="protein sequence ID" value="MBD7984543.1"/>
    <property type="molecule type" value="Genomic_DNA"/>
</dbReference>
<evidence type="ECO:0000256" key="1">
    <source>
        <dbReference type="ARBA" id="ARBA00023015"/>
    </source>
</evidence>
<evidence type="ECO:0000259" key="4">
    <source>
        <dbReference type="PROSITE" id="PS50949"/>
    </source>
</evidence>
<evidence type="ECO:0000256" key="2">
    <source>
        <dbReference type="ARBA" id="ARBA00023125"/>
    </source>
</evidence>
<name>A0ABR8U930_9BACL</name>
<evidence type="ECO:0000313" key="5">
    <source>
        <dbReference type="EMBL" id="MBD7984543.1"/>
    </source>
</evidence>
<dbReference type="InterPro" id="IPR036390">
    <property type="entry name" value="WH_DNA-bd_sf"/>
</dbReference>
<dbReference type="SUPFAM" id="SSF48008">
    <property type="entry name" value="GntR ligand-binding domain-like"/>
    <property type="match status" value="1"/>
</dbReference>
<dbReference type="InterPro" id="IPR011711">
    <property type="entry name" value="GntR_C"/>
</dbReference>
<feature type="domain" description="HTH gntR-type" evidence="4">
    <location>
        <begin position="4"/>
        <end position="71"/>
    </location>
</feature>
<dbReference type="PANTHER" id="PTHR43537">
    <property type="entry name" value="TRANSCRIPTIONAL REGULATOR, GNTR FAMILY"/>
    <property type="match status" value="1"/>
</dbReference>
<keyword evidence="1" id="KW-0805">Transcription regulation</keyword>
<dbReference type="Pfam" id="PF07729">
    <property type="entry name" value="FCD"/>
    <property type="match status" value="1"/>
</dbReference>
<comment type="caution">
    <text evidence="5">The sequence shown here is derived from an EMBL/GenBank/DDBJ whole genome shotgun (WGS) entry which is preliminary data.</text>
</comment>
<dbReference type="PROSITE" id="PS50949">
    <property type="entry name" value="HTH_GNTR"/>
    <property type="match status" value="1"/>
</dbReference>
<keyword evidence="6" id="KW-1185">Reference proteome</keyword>
<dbReference type="InterPro" id="IPR000524">
    <property type="entry name" value="Tscrpt_reg_HTH_GntR"/>
</dbReference>
<dbReference type="Gene3D" id="1.10.10.10">
    <property type="entry name" value="Winged helix-like DNA-binding domain superfamily/Winged helix DNA-binding domain"/>
    <property type="match status" value="1"/>
</dbReference>
<evidence type="ECO:0000313" key="6">
    <source>
        <dbReference type="Proteomes" id="UP000626786"/>
    </source>
</evidence>
<keyword evidence="2" id="KW-0238">DNA-binding</keyword>
<dbReference type="Pfam" id="PF00392">
    <property type="entry name" value="GntR"/>
    <property type="match status" value="1"/>
</dbReference>
<sequence length="224" mass="25365">MTKQPVEQIVFERLRLAILHRELAPGTQLVELNISTKMNVSRTPVRNAIQKLSAQGLVDIIPNRGAFVVNPTMDEVIQAYTLRRELETMAAKLAIEAFIPADFEAMKSCIVNEKIALENKDINAYLTANKEFHTNITSKCGNRFLNEFIGTLLDKTDIYLILFDSYFDEGPFSAKSPEEHTLIMEALKIGSMTEVDSLLHEHFEQAIVSLSSKIKEFKNVEDLF</sequence>
<dbReference type="SMART" id="SM00895">
    <property type="entry name" value="FCD"/>
    <property type="match status" value="1"/>
</dbReference>
<dbReference type="InterPro" id="IPR008920">
    <property type="entry name" value="TF_FadR/GntR_C"/>
</dbReference>
<dbReference type="PANTHER" id="PTHR43537:SF5">
    <property type="entry name" value="UXU OPERON TRANSCRIPTIONAL REGULATOR"/>
    <property type="match status" value="1"/>
</dbReference>
<dbReference type="Gene3D" id="1.20.120.530">
    <property type="entry name" value="GntR ligand-binding domain-like"/>
    <property type="match status" value="1"/>
</dbReference>
<accession>A0ABR8U930</accession>
<protein>
    <submittedName>
        <fullName evidence="5">GntR family transcriptional regulator</fullName>
    </submittedName>
</protein>
<dbReference type="SUPFAM" id="SSF46785">
    <property type="entry name" value="Winged helix' DNA-binding domain"/>
    <property type="match status" value="1"/>
</dbReference>
<dbReference type="InterPro" id="IPR036388">
    <property type="entry name" value="WH-like_DNA-bd_sf"/>
</dbReference>
<dbReference type="SMART" id="SM00345">
    <property type="entry name" value="HTH_GNTR"/>
    <property type="match status" value="1"/>
</dbReference>
<proteinExistence type="predicted"/>
<organism evidence="5 6">
    <name type="scientific">Sporosarcina quadrami</name>
    <dbReference type="NCBI Taxonomy" id="2762234"/>
    <lineage>
        <taxon>Bacteria</taxon>
        <taxon>Bacillati</taxon>
        <taxon>Bacillota</taxon>
        <taxon>Bacilli</taxon>
        <taxon>Bacillales</taxon>
        <taxon>Caryophanaceae</taxon>
        <taxon>Sporosarcina</taxon>
    </lineage>
</organism>
<gene>
    <name evidence="5" type="ORF">H9649_08125</name>
</gene>
<dbReference type="CDD" id="cd07377">
    <property type="entry name" value="WHTH_GntR"/>
    <property type="match status" value="1"/>
</dbReference>
<keyword evidence="3" id="KW-0804">Transcription</keyword>
<reference evidence="5 6" key="1">
    <citation type="submission" date="2020-08" db="EMBL/GenBank/DDBJ databases">
        <title>A Genomic Blueprint of the Chicken Gut Microbiome.</title>
        <authorList>
            <person name="Gilroy R."/>
            <person name="Ravi A."/>
            <person name="Getino M."/>
            <person name="Pursley I."/>
            <person name="Horton D.L."/>
            <person name="Alikhan N.-F."/>
            <person name="Baker D."/>
            <person name="Gharbi K."/>
            <person name="Hall N."/>
            <person name="Watson M."/>
            <person name="Adriaenssens E.M."/>
            <person name="Foster-Nyarko E."/>
            <person name="Jarju S."/>
            <person name="Secka A."/>
            <person name="Antonio M."/>
            <person name="Oren A."/>
            <person name="Chaudhuri R."/>
            <person name="La Ragione R.M."/>
            <person name="Hildebrand F."/>
            <person name="Pallen M.J."/>
        </authorList>
    </citation>
    <scope>NUCLEOTIDE SEQUENCE [LARGE SCALE GENOMIC DNA]</scope>
    <source>
        <strain evidence="5 6">Sa2YVA2</strain>
    </source>
</reference>
<evidence type="ECO:0000256" key="3">
    <source>
        <dbReference type="ARBA" id="ARBA00023163"/>
    </source>
</evidence>